<dbReference type="EMBL" id="JOPJ01000028">
    <property type="protein sequence ID" value="OUJ11423.1"/>
    <property type="molecule type" value="Genomic_DNA"/>
</dbReference>
<protein>
    <submittedName>
        <fullName evidence="1">Uncharacterized protein</fullName>
    </submittedName>
</protein>
<name>A0A252BSD2_9PROT</name>
<comment type="caution">
    <text evidence="1">The sequence shown here is derived from an EMBL/GenBank/DDBJ whole genome shotgun (WGS) entry which is preliminary data.</text>
</comment>
<evidence type="ECO:0000313" key="1">
    <source>
        <dbReference type="EMBL" id="OUJ11423.1"/>
    </source>
</evidence>
<accession>A0A252BSD2</accession>
<dbReference type="Proteomes" id="UP000194931">
    <property type="component" value="Unassembled WGS sequence"/>
</dbReference>
<reference evidence="2" key="1">
    <citation type="submission" date="2014-06" db="EMBL/GenBank/DDBJ databases">
        <authorList>
            <person name="Winans N.J."/>
            <person name="Newell P.D."/>
            <person name="Douglas A.E."/>
        </authorList>
    </citation>
    <scope>NUCLEOTIDE SEQUENCE [LARGE SCALE GENOMIC DNA]</scope>
</reference>
<proteinExistence type="predicted"/>
<keyword evidence="2" id="KW-1185">Reference proteome</keyword>
<organism evidence="1 2">
    <name type="scientific">Acetobacter okinawensis</name>
    <dbReference type="NCBI Taxonomy" id="1076594"/>
    <lineage>
        <taxon>Bacteria</taxon>
        <taxon>Pseudomonadati</taxon>
        <taxon>Pseudomonadota</taxon>
        <taxon>Alphaproteobacteria</taxon>
        <taxon>Acetobacterales</taxon>
        <taxon>Acetobacteraceae</taxon>
        <taxon>Acetobacter</taxon>
    </lineage>
</organism>
<sequence length="257" mass="29403">MSIITAVMDLETAVLPRLDEQWSPPTEEIKKQDNEKFDNPYDIVVYLTSDFKKNNAELYQVSSHLLLSLNLASAKLIDLMLSGEANTAKDLYTMMESACIRNLSIINHNIQEVTVSYKKFARFSRNMLSEFSKEKAAYIKQLEKCKILLEDKKDEITYIKNNIKSIHGEGYISQAAAHYKIAIKHVTGLNLEPIKVSEDGEIGTILNFEIPLPKERRFDRKYKRELEEKIHDTVSQSSNKSVGQIGINWTDKKLEAA</sequence>
<gene>
    <name evidence="1" type="ORF">HK26_06195</name>
</gene>
<dbReference type="AlphaFoldDB" id="A0A252BSD2"/>
<dbReference type="RefSeq" id="WP_086639761.1">
    <property type="nucleotide sequence ID" value="NZ_JOPJ01000028.1"/>
</dbReference>
<evidence type="ECO:0000313" key="2">
    <source>
        <dbReference type="Proteomes" id="UP000194931"/>
    </source>
</evidence>